<dbReference type="EMBL" id="UINC01000261">
    <property type="protein sequence ID" value="SUZ52192.1"/>
    <property type="molecule type" value="Genomic_DNA"/>
</dbReference>
<reference evidence="7" key="1">
    <citation type="submission" date="2018-05" db="EMBL/GenBank/DDBJ databases">
        <authorList>
            <person name="Lanie J.A."/>
            <person name="Ng W.-L."/>
            <person name="Kazmierczak K.M."/>
            <person name="Andrzejewski T.M."/>
            <person name="Davidsen T.M."/>
            <person name="Wayne K.J."/>
            <person name="Tettelin H."/>
            <person name="Glass J.I."/>
            <person name="Rusch D."/>
            <person name="Podicherti R."/>
            <person name="Tsui H.-C.T."/>
            <person name="Winkler M.E."/>
        </authorList>
    </citation>
    <scope>NUCLEOTIDE SEQUENCE</scope>
</reference>
<keyword evidence="4" id="KW-0238">DNA-binding</keyword>
<dbReference type="InterPro" id="IPR049083">
    <property type="entry name" value="TACO1_YebC_N"/>
</dbReference>
<dbReference type="PANTHER" id="PTHR12532:SF6">
    <property type="entry name" value="TRANSCRIPTIONAL REGULATORY PROTEIN YEBC-RELATED"/>
    <property type="match status" value="1"/>
</dbReference>
<dbReference type="GO" id="GO:0003677">
    <property type="term" value="F:DNA binding"/>
    <property type="evidence" value="ECO:0007669"/>
    <property type="project" value="UniProtKB-KW"/>
</dbReference>
<dbReference type="AlphaFoldDB" id="A0A381NC86"/>
<dbReference type="InterPro" id="IPR017856">
    <property type="entry name" value="Integrase-like_N"/>
</dbReference>
<evidence type="ECO:0000256" key="3">
    <source>
        <dbReference type="ARBA" id="ARBA00022490"/>
    </source>
</evidence>
<dbReference type="InterPro" id="IPR029072">
    <property type="entry name" value="YebC-like"/>
</dbReference>
<feature type="domain" description="TACO1/YebC-like second and third" evidence="5">
    <location>
        <begin position="82"/>
        <end position="237"/>
    </location>
</feature>
<organism evidence="7">
    <name type="scientific">marine metagenome</name>
    <dbReference type="NCBI Taxonomy" id="408172"/>
    <lineage>
        <taxon>unclassified sequences</taxon>
        <taxon>metagenomes</taxon>
        <taxon>ecological metagenomes</taxon>
    </lineage>
</organism>
<accession>A0A381NC86</accession>
<evidence type="ECO:0008006" key="8">
    <source>
        <dbReference type="Google" id="ProtNLM"/>
    </source>
</evidence>
<protein>
    <recommendedName>
        <fullName evidence="8">Transcriptional regulatory protein</fullName>
    </recommendedName>
</protein>
<dbReference type="HAMAP" id="MF_00693">
    <property type="entry name" value="Transcrip_reg_TACO1"/>
    <property type="match status" value="1"/>
</dbReference>
<keyword evidence="3" id="KW-0963">Cytoplasm</keyword>
<name>A0A381NC86_9ZZZZ</name>
<evidence type="ECO:0000256" key="2">
    <source>
        <dbReference type="ARBA" id="ARBA00008724"/>
    </source>
</evidence>
<evidence type="ECO:0000259" key="5">
    <source>
        <dbReference type="Pfam" id="PF01709"/>
    </source>
</evidence>
<dbReference type="NCBIfam" id="TIGR01033">
    <property type="entry name" value="YebC/PmpR family DNA-binding transcriptional regulator"/>
    <property type="match status" value="1"/>
</dbReference>
<dbReference type="Gene3D" id="3.30.70.980">
    <property type="match status" value="2"/>
</dbReference>
<proteinExistence type="inferred from homology"/>
<dbReference type="GO" id="GO:0005829">
    <property type="term" value="C:cytosol"/>
    <property type="evidence" value="ECO:0007669"/>
    <property type="project" value="TreeGrafter"/>
</dbReference>
<dbReference type="Pfam" id="PF20772">
    <property type="entry name" value="TACO1_YebC_N"/>
    <property type="match status" value="1"/>
</dbReference>
<dbReference type="PANTHER" id="PTHR12532">
    <property type="entry name" value="TRANSLATIONAL ACTIVATOR OF CYTOCHROME C OXIDASE 1"/>
    <property type="match status" value="1"/>
</dbReference>
<dbReference type="NCBIfam" id="NF001030">
    <property type="entry name" value="PRK00110.1"/>
    <property type="match status" value="1"/>
</dbReference>
<comment type="subcellular location">
    <subcellularLocation>
        <location evidence="1">Mitochondrion</location>
    </subcellularLocation>
</comment>
<dbReference type="InterPro" id="IPR026564">
    <property type="entry name" value="Transcrip_reg_TACO1-like_dom3"/>
</dbReference>
<evidence type="ECO:0000256" key="1">
    <source>
        <dbReference type="ARBA" id="ARBA00004173"/>
    </source>
</evidence>
<sequence length="249" mass="26880">MSGHSKWHSIKHKKGAADAKRGKLFTRIIKELTVAARHGGGDSDMNPRLRTVIADAKAANMPADNIKRAIRRGTGEEPGVSYEEVTYEGYGPGGAAVFLEVLTDNKNRAVGEIRHALTKHGGNLGSSNSVAWMFDKRGYILVEQGVAEEEALMTAAIEAGADDFRDEDGSWEIISSPETFDAVAEAIRGLGVEPSAAQVAMLPQNFVALEGKPAQQMVRLLNALEDLDDIRHVWSNADISEEEVEASLA</sequence>
<feature type="domain" description="TACO1/YebC-like N-terminal" evidence="6">
    <location>
        <begin position="5"/>
        <end position="76"/>
    </location>
</feature>
<dbReference type="FunFam" id="1.10.10.200:FF:000002">
    <property type="entry name" value="Probable transcriptional regulatory protein CLM62_37755"/>
    <property type="match status" value="1"/>
</dbReference>
<gene>
    <name evidence="7" type="ORF">METZ01_LOCUS5046</name>
</gene>
<evidence type="ECO:0000313" key="7">
    <source>
        <dbReference type="EMBL" id="SUZ52192.1"/>
    </source>
</evidence>
<dbReference type="Pfam" id="PF01709">
    <property type="entry name" value="Transcrip_reg"/>
    <property type="match status" value="1"/>
</dbReference>
<dbReference type="InterPro" id="IPR002876">
    <property type="entry name" value="Transcrip_reg_TACO1-like"/>
</dbReference>
<dbReference type="Gene3D" id="1.10.10.200">
    <property type="match status" value="1"/>
</dbReference>
<dbReference type="InterPro" id="IPR048300">
    <property type="entry name" value="TACO1_YebC-like_2nd/3rd_dom"/>
</dbReference>
<dbReference type="SUPFAM" id="SSF75625">
    <property type="entry name" value="YebC-like"/>
    <property type="match status" value="1"/>
</dbReference>
<comment type="similarity">
    <text evidence="2">Belongs to the TACO1 family.</text>
</comment>
<dbReference type="NCBIfam" id="NF009044">
    <property type="entry name" value="PRK12378.1"/>
    <property type="match status" value="1"/>
</dbReference>
<evidence type="ECO:0000259" key="6">
    <source>
        <dbReference type="Pfam" id="PF20772"/>
    </source>
</evidence>
<evidence type="ECO:0000256" key="4">
    <source>
        <dbReference type="ARBA" id="ARBA00023125"/>
    </source>
</evidence>
<dbReference type="GO" id="GO:0005739">
    <property type="term" value="C:mitochondrion"/>
    <property type="evidence" value="ECO:0007669"/>
    <property type="project" value="UniProtKB-SubCell"/>
</dbReference>